<dbReference type="Gene3D" id="1.10.10.60">
    <property type="entry name" value="Homeodomain-like"/>
    <property type="match status" value="1"/>
</dbReference>
<dbReference type="PANTHER" id="PTHR47506">
    <property type="entry name" value="TRANSCRIPTIONAL REGULATORY PROTEIN"/>
    <property type="match status" value="1"/>
</dbReference>
<evidence type="ECO:0000259" key="3">
    <source>
        <dbReference type="Pfam" id="PF16925"/>
    </source>
</evidence>
<evidence type="ECO:0000313" key="5">
    <source>
        <dbReference type="Proteomes" id="UP001151002"/>
    </source>
</evidence>
<accession>A0ABT4B526</accession>
<dbReference type="SUPFAM" id="SSF48498">
    <property type="entry name" value="Tetracyclin repressor-like, C-terminal domain"/>
    <property type="match status" value="1"/>
</dbReference>
<dbReference type="EMBL" id="JAPNTZ010000009">
    <property type="protein sequence ID" value="MCY1141596.1"/>
    <property type="molecule type" value="Genomic_DNA"/>
</dbReference>
<comment type="caution">
    <text evidence="4">The sequence shown here is derived from an EMBL/GenBank/DDBJ whole genome shotgun (WGS) entry which is preliminary data.</text>
</comment>
<reference evidence="4" key="1">
    <citation type="submission" date="2022-11" db="EMBL/GenBank/DDBJ databases">
        <authorList>
            <person name="Somphong A."/>
            <person name="Phongsopitanun W."/>
        </authorList>
    </citation>
    <scope>NUCLEOTIDE SEQUENCE</scope>
    <source>
        <strain evidence="4">Pm04-4</strain>
    </source>
</reference>
<dbReference type="InterPro" id="IPR036271">
    <property type="entry name" value="Tet_transcr_reg_TetR-rel_C_sf"/>
</dbReference>
<evidence type="ECO:0000313" key="4">
    <source>
        <dbReference type="EMBL" id="MCY1141596.1"/>
    </source>
</evidence>
<dbReference type="Proteomes" id="UP001151002">
    <property type="component" value="Unassembled WGS sequence"/>
</dbReference>
<organism evidence="4 5">
    <name type="scientific">Paractinoplanes pyxinae</name>
    <dbReference type="NCBI Taxonomy" id="2997416"/>
    <lineage>
        <taxon>Bacteria</taxon>
        <taxon>Bacillati</taxon>
        <taxon>Actinomycetota</taxon>
        <taxon>Actinomycetes</taxon>
        <taxon>Micromonosporales</taxon>
        <taxon>Micromonosporaceae</taxon>
        <taxon>Paractinoplanes</taxon>
    </lineage>
</organism>
<dbReference type="PANTHER" id="PTHR47506:SF6">
    <property type="entry name" value="HTH-TYPE TRANSCRIPTIONAL REPRESSOR NEMR"/>
    <property type="match status" value="1"/>
</dbReference>
<feature type="domain" description="Tetracyclin repressor-like C-terminal" evidence="3">
    <location>
        <begin position="93"/>
        <end position="201"/>
    </location>
</feature>
<dbReference type="RefSeq" id="WP_267565988.1">
    <property type="nucleotide sequence ID" value="NZ_JAPNTZ010000009.1"/>
</dbReference>
<dbReference type="Gene3D" id="1.10.357.10">
    <property type="entry name" value="Tetracycline Repressor, domain 2"/>
    <property type="match status" value="1"/>
</dbReference>
<dbReference type="Pfam" id="PF16925">
    <property type="entry name" value="TetR_C_13"/>
    <property type="match status" value="1"/>
</dbReference>
<sequence>MVPAAKRVDVSDGRLLRGQRTKGLILARAVDVASAEGLDSLSLARLGADLDISKSGVKGHFTSRTDLQLAVIAVAADLYTDRVVTPASAVADGLPRLWRLCEGWIEFMRSGELAGRSFFLTALVEYDARPGPIHDELLRLRLRWERLFTTALHNATRLGHLRPVPDAAQVFYEIAALIAGATLDAQLRDDASVFDRARTAVLTRLRSLTLQEMLPLS</sequence>
<keyword evidence="5" id="KW-1185">Reference proteome</keyword>
<evidence type="ECO:0000256" key="2">
    <source>
        <dbReference type="ARBA" id="ARBA00023163"/>
    </source>
</evidence>
<evidence type="ECO:0000256" key="1">
    <source>
        <dbReference type="ARBA" id="ARBA00023015"/>
    </source>
</evidence>
<proteinExistence type="predicted"/>
<name>A0ABT4B526_9ACTN</name>
<dbReference type="InterPro" id="IPR011075">
    <property type="entry name" value="TetR_C"/>
</dbReference>
<protein>
    <submittedName>
        <fullName evidence="4">TetR/AcrR family transcriptional regulator</fullName>
    </submittedName>
</protein>
<keyword evidence="2" id="KW-0804">Transcription</keyword>
<dbReference type="InterPro" id="IPR009057">
    <property type="entry name" value="Homeodomain-like_sf"/>
</dbReference>
<gene>
    <name evidence="4" type="ORF">OWR29_26665</name>
</gene>
<keyword evidence="1" id="KW-0805">Transcription regulation</keyword>
<dbReference type="SUPFAM" id="SSF46689">
    <property type="entry name" value="Homeodomain-like"/>
    <property type="match status" value="1"/>
</dbReference>